<evidence type="ECO:0000256" key="2">
    <source>
        <dbReference type="ARBA" id="ARBA00022630"/>
    </source>
</evidence>
<dbReference type="SUPFAM" id="SSF51905">
    <property type="entry name" value="FAD/NAD(P)-binding domain"/>
    <property type="match status" value="1"/>
</dbReference>
<dbReference type="GO" id="GO:0016709">
    <property type="term" value="F:oxidoreductase activity, acting on paired donors, with incorporation or reduction of molecular oxygen, NAD(P)H as one donor, and incorporation of one atom of oxygen"/>
    <property type="evidence" value="ECO:0007669"/>
    <property type="project" value="UniProtKB-ARBA"/>
</dbReference>
<evidence type="ECO:0000256" key="1">
    <source>
        <dbReference type="ARBA" id="ARBA00001974"/>
    </source>
</evidence>
<comment type="caution">
    <text evidence="6">The sequence shown here is derived from an EMBL/GenBank/DDBJ whole genome shotgun (WGS) entry which is preliminary data.</text>
</comment>
<gene>
    <name evidence="6" type="ORF">GCM10010508_52220</name>
</gene>
<proteinExistence type="predicted"/>
<feature type="transmembrane region" description="Helical" evidence="4">
    <location>
        <begin position="12"/>
        <end position="33"/>
    </location>
</feature>
<organism evidence="6 7">
    <name type="scientific">Streptomyces naganishii JCM 4654</name>
    <dbReference type="NCBI Taxonomy" id="1306179"/>
    <lineage>
        <taxon>Bacteria</taxon>
        <taxon>Bacillati</taxon>
        <taxon>Actinomycetota</taxon>
        <taxon>Actinomycetes</taxon>
        <taxon>Kitasatosporales</taxon>
        <taxon>Streptomycetaceae</taxon>
        <taxon>Streptomyces</taxon>
    </lineage>
</organism>
<dbReference type="Gene3D" id="3.30.9.10">
    <property type="entry name" value="D-Amino Acid Oxidase, subunit A, domain 2"/>
    <property type="match status" value="1"/>
</dbReference>
<dbReference type="PRINTS" id="PR00420">
    <property type="entry name" value="RNGMNOXGNASE"/>
</dbReference>
<reference evidence="6" key="2">
    <citation type="submission" date="2020-09" db="EMBL/GenBank/DDBJ databases">
        <authorList>
            <person name="Sun Q."/>
            <person name="Ohkuma M."/>
        </authorList>
    </citation>
    <scope>NUCLEOTIDE SEQUENCE</scope>
    <source>
        <strain evidence="6">JCM 4654</strain>
    </source>
</reference>
<evidence type="ECO:0000313" key="7">
    <source>
        <dbReference type="Proteomes" id="UP000608955"/>
    </source>
</evidence>
<dbReference type="PANTHER" id="PTHR43004">
    <property type="entry name" value="TRK SYSTEM POTASSIUM UPTAKE PROTEIN"/>
    <property type="match status" value="1"/>
</dbReference>
<dbReference type="InterPro" id="IPR002938">
    <property type="entry name" value="FAD-bd"/>
</dbReference>
<comment type="cofactor">
    <cofactor evidence="1">
        <name>FAD</name>
        <dbReference type="ChEBI" id="CHEBI:57692"/>
    </cofactor>
</comment>
<name>A0A919CXT2_9ACTN</name>
<dbReference type="Pfam" id="PF01494">
    <property type="entry name" value="FAD_binding_3"/>
    <property type="match status" value="1"/>
</dbReference>
<dbReference type="EMBL" id="BMVF01000015">
    <property type="protein sequence ID" value="GHD93820.1"/>
    <property type="molecule type" value="Genomic_DNA"/>
</dbReference>
<dbReference type="InterPro" id="IPR050641">
    <property type="entry name" value="RIFMO-like"/>
</dbReference>
<dbReference type="Proteomes" id="UP000608955">
    <property type="component" value="Unassembled WGS sequence"/>
</dbReference>
<keyword evidence="3" id="KW-0274">FAD</keyword>
<evidence type="ECO:0000256" key="3">
    <source>
        <dbReference type="ARBA" id="ARBA00022827"/>
    </source>
</evidence>
<sequence>MSWKQEKQHVPVLVAGAGLGGLSTALFLSLHGVPCLVVERHRGMSPHPRARGINPRAMELMRAAGLEAEVRATGSARALAGNSGVLAARSLAGHQLGALHEQYFMDVRTDLSALSPTGWCLCHQDEFEPVIRRRAEELGARFAYFTELESFVQDADGVTARLRDRESGEVRTVTAGYLVGADGPGSPVRRALGIGFEGPGTTGHFLNVHFEADLAQQLGERRFIMCYTFNDTVRGALMPLDNSRRWLLHVVFDPAAEDPASFDEARCRELVRGAAGVEDLEVKVLGAIPWEAAGRTATAFSSGRVFLVGDAAHVMPPSGAFGSNTGVQDAHNLAWKLAAVLRGEAGPGLLDSYDPERRPVCAATVEQAVLRSKDRPRLAEKEPAPANPAIHADPEIWFGWRYRSAAVLPGPGDAETDGVWLADPRGLPGTRAPHVVLTRDGREISALDLFTRAPVLLAGPDGAAWEKAGEAAAGRAGLTLGVLRVGGGGALGDPSGAWGPAYGVGAGGAVLVRPDGVVAWRSPTAADEPDAVLDDVLKALLAR</sequence>
<accession>A0A919CXT2</accession>
<protein>
    <submittedName>
        <fullName evidence="6">FAD-dependent oxidoreductase</fullName>
    </submittedName>
</protein>
<keyword evidence="4" id="KW-0472">Membrane</keyword>
<reference evidence="6" key="1">
    <citation type="journal article" date="2014" name="Int. J. Syst. Evol. Microbiol.">
        <title>Complete genome sequence of Corynebacterium casei LMG S-19264T (=DSM 44701T), isolated from a smear-ripened cheese.</title>
        <authorList>
            <consortium name="US DOE Joint Genome Institute (JGI-PGF)"/>
            <person name="Walter F."/>
            <person name="Albersmeier A."/>
            <person name="Kalinowski J."/>
            <person name="Ruckert C."/>
        </authorList>
    </citation>
    <scope>NUCLEOTIDE SEQUENCE</scope>
    <source>
        <strain evidence="6">JCM 4654</strain>
    </source>
</reference>
<dbReference type="Gene3D" id="3.40.30.120">
    <property type="match status" value="1"/>
</dbReference>
<evidence type="ECO:0000313" key="6">
    <source>
        <dbReference type="EMBL" id="GHD93820.1"/>
    </source>
</evidence>
<dbReference type="AlphaFoldDB" id="A0A919CXT2"/>
<keyword evidence="7" id="KW-1185">Reference proteome</keyword>
<evidence type="ECO:0000256" key="4">
    <source>
        <dbReference type="SAM" id="Phobius"/>
    </source>
</evidence>
<keyword evidence="4" id="KW-0812">Transmembrane</keyword>
<keyword evidence="4" id="KW-1133">Transmembrane helix</keyword>
<dbReference type="GO" id="GO:0071949">
    <property type="term" value="F:FAD binding"/>
    <property type="evidence" value="ECO:0007669"/>
    <property type="project" value="InterPro"/>
</dbReference>
<dbReference type="Pfam" id="PF21274">
    <property type="entry name" value="Rng_hyd_C"/>
    <property type="match status" value="1"/>
</dbReference>
<feature type="domain" description="FAD-binding" evidence="5">
    <location>
        <begin position="10"/>
        <end position="367"/>
    </location>
</feature>
<keyword evidence="2" id="KW-0285">Flavoprotein</keyword>
<dbReference type="RefSeq" id="WP_190180292.1">
    <property type="nucleotide sequence ID" value="NZ_BMVF01000015.1"/>
</dbReference>
<dbReference type="InterPro" id="IPR036188">
    <property type="entry name" value="FAD/NAD-bd_sf"/>
</dbReference>
<evidence type="ECO:0000259" key="5">
    <source>
        <dbReference type="Pfam" id="PF01494"/>
    </source>
</evidence>
<dbReference type="Gene3D" id="3.50.50.60">
    <property type="entry name" value="FAD/NAD(P)-binding domain"/>
    <property type="match status" value="1"/>
</dbReference>
<dbReference type="PANTHER" id="PTHR43004:SF19">
    <property type="entry name" value="BINDING MONOOXYGENASE, PUTATIVE (JCVI)-RELATED"/>
    <property type="match status" value="1"/>
</dbReference>